<dbReference type="PANTHER" id="PTHR43639:SF1">
    <property type="entry name" value="SHORT-CHAIN DEHYDROGENASE_REDUCTASE FAMILY PROTEIN"/>
    <property type="match status" value="1"/>
</dbReference>
<dbReference type="FunFam" id="3.40.50.720:FF:000084">
    <property type="entry name" value="Short-chain dehydrogenase reductase"/>
    <property type="match status" value="1"/>
</dbReference>
<dbReference type="PROSITE" id="PS00061">
    <property type="entry name" value="ADH_SHORT"/>
    <property type="match status" value="1"/>
</dbReference>
<comment type="similarity">
    <text evidence="1">Belongs to the short-chain dehydrogenases/reductases (SDR) family.</text>
</comment>
<dbReference type="PANTHER" id="PTHR43639">
    <property type="entry name" value="OXIDOREDUCTASE, SHORT-CHAIN DEHYDROGENASE/REDUCTASE FAMILY (AFU_ORTHOLOGUE AFUA_5G02870)"/>
    <property type="match status" value="1"/>
</dbReference>
<dbReference type="PRINTS" id="PR00081">
    <property type="entry name" value="GDHRDH"/>
</dbReference>
<sequence length="264" mass="27780">MRRLTGKKALVTGASGGIGKAIALRLAEEGCEVVIHFHENRADAETVADAIRQKGSVAHVLQADLQQTAQAIRLGEQAWELAGSLDVLVNNAGVSYKKHFLDVTEADFEQFNAVNFKSTTFLTQSVAQNMVKLGVAGSIWTITSVNGIRPGLGLSLYGATKGALETLMKGVAMELAPHQIRVNTLAIGAIQTGINRAVWENPALLQEVSQGIPAGRLGQADEVAAVLVDLVASGSYMTGSTITLDGGLLLMRGYGKPGPYEAGK</sequence>
<evidence type="ECO:0000256" key="2">
    <source>
        <dbReference type="ARBA" id="ARBA00023002"/>
    </source>
</evidence>
<name>A0A5N1JPH1_9BACT</name>
<evidence type="ECO:0000313" key="3">
    <source>
        <dbReference type="EMBL" id="KAA9356509.1"/>
    </source>
</evidence>
<dbReference type="SUPFAM" id="SSF51735">
    <property type="entry name" value="NAD(P)-binding Rossmann-fold domains"/>
    <property type="match status" value="1"/>
</dbReference>
<keyword evidence="4" id="KW-1185">Reference proteome</keyword>
<evidence type="ECO:0000313" key="4">
    <source>
        <dbReference type="Proteomes" id="UP000326344"/>
    </source>
</evidence>
<dbReference type="Pfam" id="PF13561">
    <property type="entry name" value="adh_short_C2"/>
    <property type="match status" value="1"/>
</dbReference>
<organism evidence="3 4">
    <name type="scientific">Larkinella humicola</name>
    <dbReference type="NCBI Taxonomy" id="2607654"/>
    <lineage>
        <taxon>Bacteria</taxon>
        <taxon>Pseudomonadati</taxon>
        <taxon>Bacteroidota</taxon>
        <taxon>Cytophagia</taxon>
        <taxon>Cytophagales</taxon>
        <taxon>Spirosomataceae</taxon>
        <taxon>Larkinella</taxon>
    </lineage>
</organism>
<dbReference type="Gene3D" id="3.40.50.720">
    <property type="entry name" value="NAD(P)-binding Rossmann-like Domain"/>
    <property type="match status" value="1"/>
</dbReference>
<dbReference type="PRINTS" id="PR00080">
    <property type="entry name" value="SDRFAMILY"/>
</dbReference>
<protein>
    <submittedName>
        <fullName evidence="3">SDR family oxidoreductase</fullName>
    </submittedName>
</protein>
<dbReference type="Proteomes" id="UP000326344">
    <property type="component" value="Unassembled WGS sequence"/>
</dbReference>
<dbReference type="AlphaFoldDB" id="A0A5N1JPH1"/>
<proteinExistence type="inferred from homology"/>
<comment type="caution">
    <text evidence="3">The sequence shown here is derived from an EMBL/GenBank/DDBJ whole genome shotgun (WGS) entry which is preliminary data.</text>
</comment>
<dbReference type="RefSeq" id="WP_150874663.1">
    <property type="nucleotide sequence ID" value="NZ_VTWS01000001.1"/>
</dbReference>
<keyword evidence="2" id="KW-0560">Oxidoreductase</keyword>
<dbReference type="InterPro" id="IPR036291">
    <property type="entry name" value="NAD(P)-bd_dom_sf"/>
</dbReference>
<dbReference type="GO" id="GO:0016491">
    <property type="term" value="F:oxidoreductase activity"/>
    <property type="evidence" value="ECO:0007669"/>
    <property type="project" value="UniProtKB-KW"/>
</dbReference>
<dbReference type="InterPro" id="IPR002347">
    <property type="entry name" value="SDR_fam"/>
</dbReference>
<dbReference type="InterPro" id="IPR020904">
    <property type="entry name" value="Sc_DH/Rdtase_CS"/>
</dbReference>
<dbReference type="EMBL" id="VTWS01000001">
    <property type="protein sequence ID" value="KAA9356509.1"/>
    <property type="molecule type" value="Genomic_DNA"/>
</dbReference>
<gene>
    <name evidence="3" type="ORF">F0P93_01790</name>
</gene>
<evidence type="ECO:0000256" key="1">
    <source>
        <dbReference type="ARBA" id="ARBA00006484"/>
    </source>
</evidence>
<reference evidence="3 4" key="1">
    <citation type="submission" date="2019-09" db="EMBL/GenBank/DDBJ databases">
        <title>Genome Sequence of Larkinella sp MA1.</title>
        <authorList>
            <person name="Srinivasan S."/>
        </authorList>
    </citation>
    <scope>NUCLEOTIDE SEQUENCE [LARGE SCALE GENOMIC DNA]</scope>
    <source>
        <strain evidence="3 4">MA1</strain>
    </source>
</reference>
<accession>A0A5N1JPH1</accession>